<dbReference type="InterPro" id="IPR031100">
    <property type="entry name" value="LOG_fam"/>
</dbReference>
<accession>X0W4E6</accession>
<dbReference type="AlphaFoldDB" id="X0W4E6"/>
<organism evidence="1">
    <name type="scientific">marine sediment metagenome</name>
    <dbReference type="NCBI Taxonomy" id="412755"/>
    <lineage>
        <taxon>unclassified sequences</taxon>
        <taxon>metagenomes</taxon>
        <taxon>ecological metagenomes</taxon>
    </lineage>
</organism>
<sequence>MLRRMSRSRRPRYQLKDPELNRLVEELIDRAQEVYGEKSGADLIRQAVVSALRLMRDDASIGDLKLINSALKELRHSFQVFAPYKHVRKVAVFGSARTEPGHPDWEQARSFAERMVAEGWMVITGAGDGIMGAAQGGAGRESSFGVNIRLPLEQDANVVIAGDPKLINFRYFFTRKVVFVKEAHAIALFPGGFGTHDEGFEALTLMQTGKGEILPLVFVDEPGGSYWSEWIGYLSSHLRGREMISEEDPSLFRVT</sequence>
<dbReference type="Gene3D" id="3.40.50.450">
    <property type="match status" value="1"/>
</dbReference>
<reference evidence="1" key="1">
    <citation type="journal article" date="2014" name="Front. Microbiol.">
        <title>High frequency of phylogenetically diverse reductive dehalogenase-homologous genes in deep subseafloor sedimentary metagenomes.</title>
        <authorList>
            <person name="Kawai M."/>
            <person name="Futagami T."/>
            <person name="Toyoda A."/>
            <person name="Takaki Y."/>
            <person name="Nishi S."/>
            <person name="Hori S."/>
            <person name="Arai W."/>
            <person name="Tsubouchi T."/>
            <person name="Morono Y."/>
            <person name="Uchiyama I."/>
            <person name="Ito T."/>
            <person name="Fujiyama A."/>
            <person name="Inagaki F."/>
            <person name="Takami H."/>
        </authorList>
    </citation>
    <scope>NUCLEOTIDE SEQUENCE</scope>
    <source>
        <strain evidence="1">Expedition CK06-06</strain>
    </source>
</reference>
<name>X0W4E6_9ZZZZ</name>
<dbReference type="InterPro" id="IPR052341">
    <property type="entry name" value="LOG_family_nucleotidases"/>
</dbReference>
<proteinExistence type="predicted"/>
<gene>
    <name evidence="1" type="ORF">S01H1_47934</name>
</gene>
<dbReference type="GO" id="GO:0005829">
    <property type="term" value="C:cytosol"/>
    <property type="evidence" value="ECO:0007669"/>
    <property type="project" value="TreeGrafter"/>
</dbReference>
<comment type="caution">
    <text evidence="1">The sequence shown here is derived from an EMBL/GenBank/DDBJ whole genome shotgun (WGS) entry which is preliminary data.</text>
</comment>
<dbReference type="Pfam" id="PF03641">
    <property type="entry name" value="Lysine_decarbox"/>
    <property type="match status" value="1"/>
</dbReference>
<feature type="non-terminal residue" evidence="1">
    <location>
        <position position="255"/>
    </location>
</feature>
<dbReference type="SUPFAM" id="SSF102405">
    <property type="entry name" value="MCP/YpsA-like"/>
    <property type="match status" value="1"/>
</dbReference>
<evidence type="ECO:0000313" key="1">
    <source>
        <dbReference type="EMBL" id="GAG25430.1"/>
    </source>
</evidence>
<dbReference type="PANTHER" id="PTHR43393">
    <property type="entry name" value="CYTOKININ RIBOSIDE 5'-MONOPHOSPHATE PHOSPHORIBOHYDROLASE"/>
    <property type="match status" value="1"/>
</dbReference>
<dbReference type="EMBL" id="BARS01030751">
    <property type="protein sequence ID" value="GAG25430.1"/>
    <property type="molecule type" value="Genomic_DNA"/>
</dbReference>
<protein>
    <submittedName>
        <fullName evidence="1">Uncharacterized protein</fullName>
    </submittedName>
</protein>
<dbReference type="PANTHER" id="PTHR43393:SF2">
    <property type="entry name" value="CYTOKININ RIBOSIDE 5'-MONOPHOSPHATE PHOSPHORIBOHYDROLASE"/>
    <property type="match status" value="1"/>
</dbReference>